<proteinExistence type="predicted"/>
<evidence type="ECO:0000313" key="3">
    <source>
        <dbReference type="EMBL" id="KAB8346224.1"/>
    </source>
</evidence>
<dbReference type="AlphaFoldDB" id="A0A5N6KV11"/>
<feature type="domain" description="DUF7730" evidence="2">
    <location>
        <begin position="132"/>
        <end position="361"/>
    </location>
</feature>
<dbReference type="OrthoDB" id="4757095at2759"/>
<dbReference type="PANTHER" id="PTHR38790">
    <property type="entry name" value="2EXR DOMAIN-CONTAINING PROTEIN-RELATED"/>
    <property type="match status" value="1"/>
</dbReference>
<protein>
    <recommendedName>
        <fullName evidence="2">DUF7730 domain-containing protein</fullName>
    </recommendedName>
</protein>
<sequence length="379" mass="42571">MGAGLRSTHMKRAREGSSAAPFTPSVTQASAMTVNDIVLFCWMTGLYGVRPWLRLGLSHTARSMSRCGNAENVAVTAKERRKLAPKSLPSNRPRSLTPPLPSEPLAGTPTTRQPWYLFKRKSPPPRTQLFNGQTQSALFSKLPKEVRLRIWHLTFGQQLLHVVRRPQRLTAIECSLDCHLPSKNLPYHRCWGVSSRQIQLGPTPGFYGGQRTGSSAAPIHLVAPLTTCRLLYSEAISILYQDNVFAFNHLDTVLSLSRTILPDRFDSIRTITLQWNFKWPLIPEFEISQPLADDGPPAPYNYETWRQTCQLLSRIKDLRSLSLFLSGGAIPLSPGPFQKWIEPVLLIRPSVSFHVTLPSSPPEPIDTSSWPFQLQVEPH</sequence>
<keyword evidence="4" id="KW-1185">Reference proteome</keyword>
<comment type="caution">
    <text evidence="3">The sequence shown here is derived from an EMBL/GenBank/DDBJ whole genome shotgun (WGS) entry which is preliminary data.</text>
</comment>
<name>A0A5N6KV11_9ROSI</name>
<feature type="region of interest" description="Disordered" evidence="1">
    <location>
        <begin position="79"/>
        <end position="118"/>
    </location>
</feature>
<reference evidence="3 4" key="1">
    <citation type="submission" date="2019-06" db="EMBL/GenBank/DDBJ databases">
        <title>A chromosomal-level reference genome of Carpinus fangiana (Coryloideae, Betulaceae).</title>
        <authorList>
            <person name="Yang X."/>
            <person name="Wang Z."/>
            <person name="Zhang L."/>
            <person name="Hao G."/>
            <person name="Liu J."/>
            <person name="Yang Y."/>
        </authorList>
    </citation>
    <scope>NUCLEOTIDE SEQUENCE [LARGE SCALE GENOMIC DNA]</scope>
    <source>
        <strain evidence="3">Cfa_2016G</strain>
        <tissue evidence="3">Leaf</tissue>
    </source>
</reference>
<dbReference type="Pfam" id="PF24864">
    <property type="entry name" value="DUF7730"/>
    <property type="match status" value="1"/>
</dbReference>
<dbReference type="InterPro" id="IPR056632">
    <property type="entry name" value="DUF7730"/>
</dbReference>
<evidence type="ECO:0000313" key="4">
    <source>
        <dbReference type="Proteomes" id="UP000327013"/>
    </source>
</evidence>
<dbReference type="EMBL" id="VIBQ01000013">
    <property type="protein sequence ID" value="KAB8346224.1"/>
    <property type="molecule type" value="Genomic_DNA"/>
</dbReference>
<dbReference type="Proteomes" id="UP000327013">
    <property type="component" value="Unassembled WGS sequence"/>
</dbReference>
<organism evidence="3 4">
    <name type="scientific">Carpinus fangiana</name>
    <dbReference type="NCBI Taxonomy" id="176857"/>
    <lineage>
        <taxon>Eukaryota</taxon>
        <taxon>Viridiplantae</taxon>
        <taxon>Streptophyta</taxon>
        <taxon>Embryophyta</taxon>
        <taxon>Tracheophyta</taxon>
        <taxon>Spermatophyta</taxon>
        <taxon>Magnoliopsida</taxon>
        <taxon>eudicotyledons</taxon>
        <taxon>Gunneridae</taxon>
        <taxon>Pentapetalae</taxon>
        <taxon>rosids</taxon>
        <taxon>fabids</taxon>
        <taxon>Fagales</taxon>
        <taxon>Betulaceae</taxon>
        <taxon>Carpinus</taxon>
    </lineage>
</organism>
<evidence type="ECO:0000259" key="2">
    <source>
        <dbReference type="Pfam" id="PF24864"/>
    </source>
</evidence>
<feature type="region of interest" description="Disordered" evidence="1">
    <location>
        <begin position="1"/>
        <end position="23"/>
    </location>
</feature>
<evidence type="ECO:0000256" key="1">
    <source>
        <dbReference type="SAM" id="MobiDB-lite"/>
    </source>
</evidence>
<accession>A0A5N6KV11</accession>
<gene>
    <name evidence="3" type="ORF">FH972_023269</name>
</gene>